<evidence type="ECO:0000256" key="1">
    <source>
        <dbReference type="ARBA" id="ARBA00005582"/>
    </source>
</evidence>
<comment type="caution">
    <text evidence="4">The sequence shown here is derived from an EMBL/GenBank/DDBJ whole genome shotgun (WGS) entry which is preliminary data.</text>
</comment>
<dbReference type="InterPro" id="IPR020084">
    <property type="entry name" value="NUDIX_hydrolase_CS"/>
</dbReference>
<organism evidence="4 5">
    <name type="scientific">Gracilibacillus thailandensis</name>
    <dbReference type="NCBI Taxonomy" id="563735"/>
    <lineage>
        <taxon>Bacteria</taxon>
        <taxon>Bacillati</taxon>
        <taxon>Bacillota</taxon>
        <taxon>Bacilli</taxon>
        <taxon>Bacillales</taxon>
        <taxon>Bacillaceae</taxon>
        <taxon>Gracilibacillus</taxon>
    </lineage>
</organism>
<sequence length="146" mass="16774">MVKDRFKVIAAVHIFLLKDDQILLLRRYNTGYEDGNYSVLAGHVDGGEDVITAAQREALEEAGITISKKDLNIVGVMHRRAEEERIDFFLTAKKWTGDIINKEPDKCDELAWYPLNNLPENIIPYVQQAIENYQDGQPFDLYGWTD</sequence>
<dbReference type="PROSITE" id="PS51462">
    <property type="entry name" value="NUDIX"/>
    <property type="match status" value="1"/>
</dbReference>
<dbReference type="EMBL" id="WJEE01000081">
    <property type="protein sequence ID" value="MRI68623.1"/>
    <property type="molecule type" value="Genomic_DNA"/>
</dbReference>
<accession>A0A6N7R5T0</accession>
<protein>
    <submittedName>
        <fullName evidence="4">NUDIX domain-containing protein</fullName>
    </submittedName>
</protein>
<dbReference type="PROSITE" id="PS00893">
    <property type="entry name" value="NUDIX_BOX"/>
    <property type="match status" value="1"/>
</dbReference>
<name>A0A6N7R5T0_9BACI</name>
<gene>
    <name evidence="4" type="ORF">GH885_20155</name>
</gene>
<evidence type="ECO:0000259" key="3">
    <source>
        <dbReference type="PROSITE" id="PS51462"/>
    </source>
</evidence>
<evidence type="ECO:0000313" key="4">
    <source>
        <dbReference type="EMBL" id="MRI68623.1"/>
    </source>
</evidence>
<dbReference type="GO" id="GO:0016787">
    <property type="term" value="F:hydrolase activity"/>
    <property type="evidence" value="ECO:0007669"/>
    <property type="project" value="UniProtKB-KW"/>
</dbReference>
<dbReference type="PANTHER" id="PTHR43736">
    <property type="entry name" value="ADP-RIBOSE PYROPHOSPHATASE"/>
    <property type="match status" value="1"/>
</dbReference>
<dbReference type="Pfam" id="PF00293">
    <property type="entry name" value="NUDIX"/>
    <property type="match status" value="1"/>
</dbReference>
<proteinExistence type="inferred from homology"/>
<dbReference type="CDD" id="cd04683">
    <property type="entry name" value="NUDIX_Hydrolase"/>
    <property type="match status" value="1"/>
</dbReference>
<dbReference type="SUPFAM" id="SSF55811">
    <property type="entry name" value="Nudix"/>
    <property type="match status" value="1"/>
</dbReference>
<dbReference type="InterPro" id="IPR015797">
    <property type="entry name" value="NUDIX_hydrolase-like_dom_sf"/>
</dbReference>
<evidence type="ECO:0000256" key="2">
    <source>
        <dbReference type="ARBA" id="ARBA00022801"/>
    </source>
</evidence>
<comment type="similarity">
    <text evidence="1">Belongs to the Nudix hydrolase family.</text>
</comment>
<evidence type="ECO:0000313" key="5">
    <source>
        <dbReference type="Proteomes" id="UP000435187"/>
    </source>
</evidence>
<dbReference type="Gene3D" id="3.90.79.10">
    <property type="entry name" value="Nucleoside Triphosphate Pyrophosphohydrolase"/>
    <property type="match status" value="1"/>
</dbReference>
<keyword evidence="2" id="KW-0378">Hydrolase</keyword>
<keyword evidence="5" id="KW-1185">Reference proteome</keyword>
<dbReference type="RefSeq" id="WP_153837076.1">
    <property type="nucleotide sequence ID" value="NZ_JBHUMW010000004.1"/>
</dbReference>
<dbReference type="Proteomes" id="UP000435187">
    <property type="component" value="Unassembled WGS sequence"/>
</dbReference>
<dbReference type="InterPro" id="IPR000086">
    <property type="entry name" value="NUDIX_hydrolase_dom"/>
</dbReference>
<dbReference type="PANTHER" id="PTHR43736:SF1">
    <property type="entry name" value="DIHYDRONEOPTERIN TRIPHOSPHATE DIPHOSPHATASE"/>
    <property type="match status" value="1"/>
</dbReference>
<feature type="domain" description="Nudix hydrolase" evidence="3">
    <location>
        <begin position="7"/>
        <end position="138"/>
    </location>
</feature>
<dbReference type="AlphaFoldDB" id="A0A6N7R5T0"/>
<reference evidence="4 5" key="1">
    <citation type="submission" date="2019-10" db="EMBL/GenBank/DDBJ databases">
        <title>Gracilibacillus salitolerans sp. nov., a moderate halophile isolated from a saline soil in northwest China.</title>
        <authorList>
            <person name="Gan L."/>
        </authorList>
    </citation>
    <scope>NUCLEOTIDE SEQUENCE [LARGE SCALE GENOMIC DNA]</scope>
    <source>
        <strain evidence="4 5">TP2-8</strain>
    </source>
</reference>